<dbReference type="FunFam" id="3.40.1450.10:FF:000002">
    <property type="entry name" value="2,3-bisphosphoglycerate-independent phosphoglycerate mutase"/>
    <property type="match status" value="1"/>
</dbReference>
<dbReference type="GO" id="GO:0006007">
    <property type="term" value="P:glucose catabolic process"/>
    <property type="evidence" value="ECO:0007669"/>
    <property type="project" value="InterPro"/>
</dbReference>
<dbReference type="NCBIfam" id="TIGR01307">
    <property type="entry name" value="pgm_bpd_ind"/>
    <property type="match status" value="1"/>
</dbReference>
<keyword evidence="6 9" id="KW-0324">Glycolysis</keyword>
<comment type="subunit">
    <text evidence="9">Monomer.</text>
</comment>
<feature type="binding site" evidence="9 13">
    <location>
        <position position="401"/>
    </location>
    <ligand>
        <name>Mn(2+)</name>
        <dbReference type="ChEBI" id="CHEBI:29035"/>
        <label>1</label>
    </ligand>
</feature>
<feature type="domain" description="BPG-independent PGAM N-terminal" evidence="15">
    <location>
        <begin position="86"/>
        <end position="295"/>
    </location>
</feature>
<dbReference type="Gene3D" id="3.40.720.10">
    <property type="entry name" value="Alkaline Phosphatase, subunit A"/>
    <property type="match status" value="1"/>
</dbReference>
<comment type="catalytic activity">
    <reaction evidence="1 9">
        <text>(2R)-2-phosphoglycerate = (2R)-3-phosphoglycerate</text>
        <dbReference type="Rhea" id="RHEA:15901"/>
        <dbReference type="ChEBI" id="CHEBI:58272"/>
        <dbReference type="ChEBI" id="CHEBI:58289"/>
        <dbReference type="EC" id="5.4.2.12"/>
    </reaction>
</comment>
<dbReference type="CDD" id="cd16010">
    <property type="entry name" value="iPGM"/>
    <property type="match status" value="1"/>
</dbReference>
<evidence type="ECO:0000256" key="1">
    <source>
        <dbReference type="ARBA" id="ARBA00000370"/>
    </source>
</evidence>
<dbReference type="RefSeq" id="WP_165600310.1">
    <property type="nucleotide sequence ID" value="NZ_SORZ01000001.1"/>
</dbReference>
<protein>
    <recommendedName>
        <fullName evidence="9 10">2,3-bisphosphoglycerate-independent phosphoglycerate mutase</fullName>
        <shortName evidence="9">BPG-independent PGAM</shortName>
        <shortName evidence="9">Phosphoglyceromutase</shortName>
        <shortName evidence="9">iPGM</shortName>
        <ecNumber evidence="9 10">5.4.2.12</ecNumber>
    </recommendedName>
</protein>
<feature type="active site" description="Phosphoserine intermediate" evidence="9 11">
    <location>
        <position position="66"/>
    </location>
</feature>
<accession>A0A506URC6</accession>
<evidence type="ECO:0000256" key="11">
    <source>
        <dbReference type="PIRSR" id="PIRSR001492-1"/>
    </source>
</evidence>
<evidence type="ECO:0000256" key="3">
    <source>
        <dbReference type="ARBA" id="ARBA00004798"/>
    </source>
</evidence>
<dbReference type="InterPro" id="IPR005995">
    <property type="entry name" value="Pgm_bpd_ind"/>
</dbReference>
<comment type="similarity">
    <text evidence="4 9">Belongs to the BPG-independent phosphoglycerate mutase family.</text>
</comment>
<evidence type="ECO:0000259" key="14">
    <source>
        <dbReference type="Pfam" id="PF01676"/>
    </source>
</evidence>
<evidence type="ECO:0000256" key="6">
    <source>
        <dbReference type="ARBA" id="ARBA00023152"/>
    </source>
</evidence>
<dbReference type="SUPFAM" id="SSF64158">
    <property type="entry name" value="2,3-Bisphosphoglycerate-independent phosphoglycerate mutase, substrate-binding domain"/>
    <property type="match status" value="1"/>
</dbReference>
<keyword evidence="7 9" id="KW-0464">Manganese</keyword>
<gene>
    <name evidence="9" type="primary">gpmI</name>
    <name evidence="16" type="ORF">E3202_03020</name>
</gene>
<dbReference type="EMBL" id="SORZ01000001">
    <property type="protein sequence ID" value="TPW35906.1"/>
    <property type="molecule type" value="Genomic_DNA"/>
</dbReference>
<dbReference type="GO" id="GO:0006096">
    <property type="term" value="P:glycolytic process"/>
    <property type="evidence" value="ECO:0007669"/>
    <property type="project" value="UniProtKB-UniRule"/>
</dbReference>
<dbReference type="PANTHER" id="PTHR31637:SF0">
    <property type="entry name" value="2,3-BISPHOSPHOGLYCERATE-INDEPENDENT PHOSPHOGLYCERATE MUTASE"/>
    <property type="match status" value="1"/>
</dbReference>
<dbReference type="HAMAP" id="MF_01038">
    <property type="entry name" value="GpmI"/>
    <property type="match status" value="1"/>
</dbReference>
<feature type="binding site" evidence="9 12">
    <location>
        <position position="192"/>
    </location>
    <ligand>
        <name>substrate</name>
    </ligand>
</feature>
<comment type="cofactor">
    <cofactor evidence="9">
        <name>Mn(2+)</name>
        <dbReference type="ChEBI" id="CHEBI:29035"/>
    </cofactor>
    <text evidence="9">Binds 2 manganese ions per subunit.</text>
</comment>
<dbReference type="InterPro" id="IPR006124">
    <property type="entry name" value="Metalloenzyme"/>
</dbReference>
<evidence type="ECO:0000256" key="7">
    <source>
        <dbReference type="ARBA" id="ARBA00023211"/>
    </source>
</evidence>
<feature type="binding site" evidence="9 13">
    <location>
        <position position="442"/>
    </location>
    <ligand>
        <name>Mn(2+)</name>
        <dbReference type="ChEBI" id="CHEBI:29035"/>
        <label>2</label>
    </ligand>
</feature>
<dbReference type="Pfam" id="PF06415">
    <property type="entry name" value="iPGM_N"/>
    <property type="match status" value="1"/>
</dbReference>
<evidence type="ECO:0000256" key="4">
    <source>
        <dbReference type="ARBA" id="ARBA00008819"/>
    </source>
</evidence>
<feature type="binding site" evidence="9 12">
    <location>
        <position position="127"/>
    </location>
    <ligand>
        <name>substrate</name>
    </ligand>
</feature>
<feature type="binding site" evidence="9 13">
    <location>
        <position position="405"/>
    </location>
    <ligand>
        <name>Mn(2+)</name>
        <dbReference type="ChEBI" id="CHEBI:29035"/>
        <label>1</label>
    </ligand>
</feature>
<evidence type="ECO:0000256" key="2">
    <source>
        <dbReference type="ARBA" id="ARBA00002315"/>
    </source>
</evidence>
<feature type="binding site" evidence="9 13">
    <location>
        <position position="461"/>
    </location>
    <ligand>
        <name>Mn(2+)</name>
        <dbReference type="ChEBI" id="CHEBI:29035"/>
        <label>1</label>
    </ligand>
</feature>
<comment type="function">
    <text evidence="2 9">Catalyzes the interconversion of 2-phosphoglycerate and 3-phosphoglycerate.</text>
</comment>
<name>A0A506URC6_9PROT</name>
<dbReference type="EC" id="5.4.2.12" evidence="9 10"/>
<evidence type="ECO:0000256" key="10">
    <source>
        <dbReference type="NCBIfam" id="TIGR01307"/>
    </source>
</evidence>
<dbReference type="Proteomes" id="UP000315037">
    <property type="component" value="Unassembled WGS sequence"/>
</dbReference>
<evidence type="ECO:0000256" key="8">
    <source>
        <dbReference type="ARBA" id="ARBA00023235"/>
    </source>
</evidence>
<keyword evidence="8 9" id="KW-0413">Isomerase</keyword>
<feature type="binding site" evidence="9 12">
    <location>
        <begin position="258"/>
        <end position="261"/>
    </location>
    <ligand>
        <name>substrate</name>
    </ligand>
</feature>
<dbReference type="InterPro" id="IPR011258">
    <property type="entry name" value="BPG-indep_PGM_N"/>
</dbReference>
<feature type="binding site" evidence="9 12">
    <location>
        <position position="334"/>
    </location>
    <ligand>
        <name>substrate</name>
    </ligand>
</feature>
<dbReference type="PANTHER" id="PTHR31637">
    <property type="entry name" value="2,3-BISPHOSPHOGLYCERATE-INDEPENDENT PHOSPHOGLYCERATE MUTASE"/>
    <property type="match status" value="1"/>
</dbReference>
<feature type="binding site" evidence="9 12">
    <location>
        <begin position="156"/>
        <end position="157"/>
    </location>
    <ligand>
        <name>substrate</name>
    </ligand>
</feature>
<evidence type="ECO:0000256" key="12">
    <source>
        <dbReference type="PIRSR" id="PIRSR001492-2"/>
    </source>
</evidence>
<dbReference type="Pfam" id="PF01676">
    <property type="entry name" value="Metalloenzyme"/>
    <property type="match status" value="1"/>
</dbReference>
<feature type="binding site" evidence="9 12">
    <location>
        <position position="186"/>
    </location>
    <ligand>
        <name>substrate</name>
    </ligand>
</feature>
<proteinExistence type="inferred from homology"/>
<comment type="pathway">
    <text evidence="3 9">Carbohydrate degradation; glycolysis; pyruvate from D-glyceraldehyde 3-phosphate: step 3/5.</text>
</comment>
<keyword evidence="5 9" id="KW-0479">Metal-binding</keyword>
<dbReference type="GO" id="GO:0004619">
    <property type="term" value="F:phosphoglycerate mutase activity"/>
    <property type="evidence" value="ECO:0007669"/>
    <property type="project" value="UniProtKB-UniRule"/>
</dbReference>
<dbReference type="UniPathway" id="UPA00109">
    <property type="reaction ID" value="UER00186"/>
</dbReference>
<dbReference type="Gene3D" id="3.40.1450.10">
    <property type="entry name" value="BPG-independent phosphoglycerate mutase, domain B"/>
    <property type="match status" value="1"/>
</dbReference>
<evidence type="ECO:0000313" key="16">
    <source>
        <dbReference type="EMBL" id="TPW35906.1"/>
    </source>
</evidence>
<feature type="domain" description="Metalloenzyme" evidence="14">
    <location>
        <begin position="9"/>
        <end position="498"/>
    </location>
</feature>
<feature type="binding site" evidence="9 13">
    <location>
        <position position="16"/>
    </location>
    <ligand>
        <name>Mn(2+)</name>
        <dbReference type="ChEBI" id="CHEBI:29035"/>
        <label>2</label>
    </ligand>
</feature>
<feature type="binding site" evidence="9 13">
    <location>
        <position position="66"/>
    </location>
    <ligand>
        <name>Mn(2+)</name>
        <dbReference type="ChEBI" id="CHEBI:29035"/>
        <label>2</label>
    </ligand>
</feature>
<dbReference type="GO" id="GO:0005829">
    <property type="term" value="C:cytosol"/>
    <property type="evidence" value="ECO:0007669"/>
    <property type="project" value="TreeGrafter"/>
</dbReference>
<reference evidence="16 17" key="1">
    <citation type="submission" date="2019-03" db="EMBL/GenBank/DDBJ databases">
        <title>The complete genome sequence of Neokomagataea sp. Jb2 NBRC113641.</title>
        <authorList>
            <person name="Chua K.-O."/>
            <person name="Chan K.-G."/>
            <person name="See-Too W.-S."/>
        </authorList>
    </citation>
    <scope>NUCLEOTIDE SEQUENCE [LARGE SCALE GENOMIC DNA]</scope>
    <source>
        <strain evidence="16 17">Jb2</strain>
    </source>
</reference>
<sequence>MSTTKKQRPVMLTILDGFGWREDNADNAIRMAELPTFNKLWANNPHSFLQASGEAVGLPDGQIGNSEVGHTNIGAGRVVMQELPRISKACKDGTLAQNPVLLAFIDALKVSGGTCHLMGLASKGGVHAHQDHIVALAKIVDAAGVPVVLHLFSDGRDTPPKSGIEFFKEIIAELPKNVKIGTVCGRYYAMDRDHRWDRVEKAYDAIRYGKGPHFPNAIDALEDQYAKDERGDEFTLPAVIGDYKGMKDGDGILSANFRADRIRQLLEAFVMPVFDGFDRGPRLSLAGVCTMTYYSDSLEPYTQVLFPAEILTDLLGEVVANAGMKQLRTAETEKYPHVTYFFNGGQEVQLEGEDRILVASPKVATYDMQPEMSSGELTDRAVEAIKSGKYDMIILNFANPDMVGHTGELKAAIKAVEAVDKGLGRIYDAIREQNGVLLVTADHGNCETMKDENTGAPHTAHTTNEVPFIVADYDTPITVENGRLADIAPTILQLLGLKQPAAMTGHSLIVPKKS</sequence>
<comment type="caution">
    <text evidence="16">The sequence shown here is derived from an EMBL/GenBank/DDBJ whole genome shotgun (WGS) entry which is preliminary data.</text>
</comment>
<evidence type="ECO:0000256" key="9">
    <source>
        <dbReference type="HAMAP-Rule" id="MF_01038"/>
    </source>
</evidence>
<dbReference type="AlphaFoldDB" id="A0A506URC6"/>
<dbReference type="InterPro" id="IPR017850">
    <property type="entry name" value="Alkaline_phosphatase_core_sf"/>
</dbReference>
<evidence type="ECO:0000256" key="5">
    <source>
        <dbReference type="ARBA" id="ARBA00022723"/>
    </source>
</evidence>
<evidence type="ECO:0000259" key="15">
    <source>
        <dbReference type="Pfam" id="PF06415"/>
    </source>
</evidence>
<feature type="binding site" evidence="9 13">
    <location>
        <position position="443"/>
    </location>
    <ligand>
        <name>Mn(2+)</name>
        <dbReference type="ChEBI" id="CHEBI:29035"/>
        <label>2</label>
    </ligand>
</feature>
<dbReference type="PIRSF" id="PIRSF001492">
    <property type="entry name" value="IPGAM"/>
    <property type="match status" value="1"/>
</dbReference>
<dbReference type="GO" id="GO:0030145">
    <property type="term" value="F:manganese ion binding"/>
    <property type="evidence" value="ECO:0007669"/>
    <property type="project" value="UniProtKB-UniRule"/>
</dbReference>
<dbReference type="InterPro" id="IPR036646">
    <property type="entry name" value="PGAM_B_sf"/>
</dbReference>
<evidence type="ECO:0000313" key="17">
    <source>
        <dbReference type="Proteomes" id="UP000315037"/>
    </source>
</evidence>
<organism evidence="16 17">
    <name type="scientific">Oecophyllibacter saccharovorans</name>
    <dbReference type="NCBI Taxonomy" id="2558360"/>
    <lineage>
        <taxon>Bacteria</taxon>
        <taxon>Pseudomonadati</taxon>
        <taxon>Pseudomonadota</taxon>
        <taxon>Alphaproteobacteria</taxon>
        <taxon>Acetobacterales</taxon>
        <taxon>Acetobacteraceae</taxon>
        <taxon>Oecophyllibacter</taxon>
    </lineage>
</organism>
<keyword evidence="17" id="KW-1185">Reference proteome</keyword>
<evidence type="ECO:0000256" key="13">
    <source>
        <dbReference type="PIRSR" id="PIRSR001492-3"/>
    </source>
</evidence>
<dbReference type="SUPFAM" id="SSF53649">
    <property type="entry name" value="Alkaline phosphatase-like"/>
    <property type="match status" value="1"/>
</dbReference>